<dbReference type="Proteomes" id="UP000696184">
    <property type="component" value="Unassembled WGS sequence"/>
</dbReference>
<dbReference type="InterPro" id="IPR016181">
    <property type="entry name" value="Acyl_CoA_acyltransferase"/>
</dbReference>
<comment type="caution">
    <text evidence="5">The sequence shown here is derived from an EMBL/GenBank/DDBJ whole genome shotgun (WGS) entry which is preliminary data.</text>
</comment>
<gene>
    <name evidence="5" type="ORF">H8A87_03995</name>
</gene>
<reference evidence="5 6" key="1">
    <citation type="submission" date="2020-08" db="EMBL/GenBank/DDBJ databases">
        <title>Description of Xenorhabdus lircayensis sp. nov., the symbiotic bacterium associated with the entomopathogenic nematode Steirnernema unicornum.</title>
        <authorList>
            <person name="Castaneda-Alvarez C."/>
            <person name="Prodan S."/>
            <person name="Zamorano A."/>
            <person name="San-Blas E."/>
            <person name="Aballay E."/>
        </authorList>
    </citation>
    <scope>NUCLEOTIDE SEQUENCE [LARGE SCALE GENOMIC DNA]</scope>
    <source>
        <strain evidence="5 6">VLS</strain>
    </source>
</reference>
<name>A0ABS0U1Y9_9GAMM</name>
<evidence type="ECO:0000313" key="6">
    <source>
        <dbReference type="Proteomes" id="UP000696184"/>
    </source>
</evidence>
<dbReference type="Gene3D" id="3.40.630.30">
    <property type="match status" value="1"/>
</dbReference>
<keyword evidence="6" id="KW-1185">Reference proteome</keyword>
<feature type="domain" description="N-acetyltransferase" evidence="4">
    <location>
        <begin position="10"/>
        <end position="150"/>
    </location>
</feature>
<dbReference type="InterPro" id="IPR000182">
    <property type="entry name" value="GNAT_dom"/>
</dbReference>
<evidence type="ECO:0000256" key="3">
    <source>
        <dbReference type="ARBA" id="ARBA00038502"/>
    </source>
</evidence>
<proteinExistence type="inferred from homology"/>
<dbReference type="SUPFAM" id="SSF55729">
    <property type="entry name" value="Acyl-CoA N-acyltransferases (Nat)"/>
    <property type="match status" value="1"/>
</dbReference>
<evidence type="ECO:0000313" key="5">
    <source>
        <dbReference type="EMBL" id="MBI6547903.1"/>
    </source>
</evidence>
<dbReference type="InterPro" id="IPR051531">
    <property type="entry name" value="N-acetyltransferase"/>
</dbReference>
<evidence type="ECO:0000256" key="2">
    <source>
        <dbReference type="ARBA" id="ARBA00023315"/>
    </source>
</evidence>
<keyword evidence="1" id="KW-0808">Transferase</keyword>
<dbReference type="PANTHER" id="PTHR43792:SF8">
    <property type="entry name" value="[RIBOSOMAL PROTEIN US5]-ALANINE N-ACETYLTRANSFERASE"/>
    <property type="match status" value="1"/>
</dbReference>
<evidence type="ECO:0000256" key="1">
    <source>
        <dbReference type="ARBA" id="ARBA00022679"/>
    </source>
</evidence>
<dbReference type="RefSeq" id="WP_198688760.1">
    <property type="nucleotide sequence ID" value="NZ_CAWPUD010000018.1"/>
</dbReference>
<protein>
    <submittedName>
        <fullName evidence="5">GNAT family N-acetyltransferase</fullName>
    </submittedName>
</protein>
<keyword evidence="2" id="KW-0012">Acyltransferase</keyword>
<comment type="similarity">
    <text evidence="3">Belongs to the acetyltransferase family. RimJ subfamily.</text>
</comment>
<sequence>MPFDDLETKRLLLKKLAYDDATQIQQKFPHWDIVKYLDNRAVPWPYPDDGAEYFINKVALPTIQAGKAWLWSIRAKIHPDELIGVIGLYDKQDNNRGFWLSLEHQGQGLMREACEKVTNYWFHTLEQPILRTQKASINQRSKRISLAQGARLLRVEEKEYVSGKYDCEFWEITRDEWDNRNAILDIGD</sequence>
<accession>A0ABS0U1Y9</accession>
<evidence type="ECO:0000259" key="4">
    <source>
        <dbReference type="Pfam" id="PF13302"/>
    </source>
</evidence>
<organism evidence="5 6">
    <name type="scientific">Xenorhabdus lircayensis</name>
    <dbReference type="NCBI Taxonomy" id="2763499"/>
    <lineage>
        <taxon>Bacteria</taxon>
        <taxon>Pseudomonadati</taxon>
        <taxon>Pseudomonadota</taxon>
        <taxon>Gammaproteobacteria</taxon>
        <taxon>Enterobacterales</taxon>
        <taxon>Morganellaceae</taxon>
        <taxon>Xenorhabdus</taxon>
    </lineage>
</organism>
<dbReference type="Pfam" id="PF13302">
    <property type="entry name" value="Acetyltransf_3"/>
    <property type="match status" value="1"/>
</dbReference>
<dbReference type="PANTHER" id="PTHR43792">
    <property type="entry name" value="GNAT FAMILY, PUTATIVE (AFU_ORTHOLOGUE AFUA_3G00765)-RELATED-RELATED"/>
    <property type="match status" value="1"/>
</dbReference>
<dbReference type="EMBL" id="JACOII010000021">
    <property type="protein sequence ID" value="MBI6547903.1"/>
    <property type="molecule type" value="Genomic_DNA"/>
</dbReference>